<comment type="caution">
    <text evidence="2">The sequence shown here is derived from an EMBL/GenBank/DDBJ whole genome shotgun (WGS) entry which is preliminary data.</text>
</comment>
<proteinExistence type="predicted"/>
<dbReference type="EMBL" id="CAJGYO010000017">
    <property type="protein sequence ID" value="CAD6333351.1"/>
    <property type="molecule type" value="Genomic_DNA"/>
</dbReference>
<keyword evidence="3" id="KW-1185">Reference proteome</keyword>
<dbReference type="OrthoDB" id="689266at2759"/>
<feature type="compositionally biased region" description="Polar residues" evidence="1">
    <location>
        <begin position="129"/>
        <end position="147"/>
    </location>
</feature>
<sequence>MGSNGIMRAPAPHLAACYMPATAGERHQSTLVTQDAMVNTIGGFAPSHSGPARAMVALHDLPIKMEPADDNPLTYGNNAIPLAIGVMDTAAATSSATSIREPDVMGIGDCKASAFYPWCPPGLKPDDGSPSSSRQAQELQDGSNQEEQGVKPLLNLFKP</sequence>
<evidence type="ECO:0000313" key="2">
    <source>
        <dbReference type="EMBL" id="CAD6333351.1"/>
    </source>
</evidence>
<name>A0A811RW10_9POAL</name>
<organism evidence="2 3">
    <name type="scientific">Miscanthus lutarioriparius</name>
    <dbReference type="NCBI Taxonomy" id="422564"/>
    <lineage>
        <taxon>Eukaryota</taxon>
        <taxon>Viridiplantae</taxon>
        <taxon>Streptophyta</taxon>
        <taxon>Embryophyta</taxon>
        <taxon>Tracheophyta</taxon>
        <taxon>Spermatophyta</taxon>
        <taxon>Magnoliopsida</taxon>
        <taxon>Liliopsida</taxon>
        <taxon>Poales</taxon>
        <taxon>Poaceae</taxon>
        <taxon>PACMAD clade</taxon>
        <taxon>Panicoideae</taxon>
        <taxon>Andropogonodae</taxon>
        <taxon>Andropogoneae</taxon>
        <taxon>Saccharinae</taxon>
        <taxon>Miscanthus</taxon>
    </lineage>
</organism>
<evidence type="ECO:0000313" key="3">
    <source>
        <dbReference type="Proteomes" id="UP000604825"/>
    </source>
</evidence>
<reference evidence="2" key="1">
    <citation type="submission" date="2020-10" db="EMBL/GenBank/DDBJ databases">
        <authorList>
            <person name="Han B."/>
            <person name="Lu T."/>
            <person name="Zhao Q."/>
            <person name="Huang X."/>
            <person name="Zhao Y."/>
        </authorList>
    </citation>
    <scope>NUCLEOTIDE SEQUENCE</scope>
</reference>
<protein>
    <submittedName>
        <fullName evidence="2">Uncharacterized protein</fullName>
    </submittedName>
</protein>
<accession>A0A811RW10</accession>
<dbReference type="Proteomes" id="UP000604825">
    <property type="component" value="Unassembled WGS sequence"/>
</dbReference>
<gene>
    <name evidence="2" type="ORF">NCGR_LOCUS57449</name>
</gene>
<dbReference type="AlphaFoldDB" id="A0A811RW10"/>
<evidence type="ECO:0000256" key="1">
    <source>
        <dbReference type="SAM" id="MobiDB-lite"/>
    </source>
</evidence>
<feature type="region of interest" description="Disordered" evidence="1">
    <location>
        <begin position="121"/>
        <end position="159"/>
    </location>
</feature>